<dbReference type="Pfam" id="PF13560">
    <property type="entry name" value="HTH_31"/>
    <property type="match status" value="1"/>
</dbReference>
<dbReference type="Gene3D" id="1.10.260.40">
    <property type="entry name" value="lambda repressor-like DNA-binding domains"/>
    <property type="match status" value="1"/>
</dbReference>
<dbReference type="InterPro" id="IPR043917">
    <property type="entry name" value="DUF5753"/>
</dbReference>
<dbReference type="SUPFAM" id="SSF47413">
    <property type="entry name" value="lambda repressor-like DNA-binding domains"/>
    <property type="match status" value="1"/>
</dbReference>
<dbReference type="Proteomes" id="UP000242415">
    <property type="component" value="Unassembled WGS sequence"/>
</dbReference>
<name>A0A1H3QW04_9ACTN</name>
<reference evidence="3" key="1">
    <citation type="submission" date="2016-10" db="EMBL/GenBank/DDBJ databases">
        <authorList>
            <person name="Varghese N."/>
            <person name="Submissions S."/>
        </authorList>
    </citation>
    <scope>NUCLEOTIDE SEQUENCE [LARGE SCALE GENOMIC DNA]</scope>
    <source>
        <strain evidence="3">DSM 45245</strain>
    </source>
</reference>
<dbReference type="InterPro" id="IPR001387">
    <property type="entry name" value="Cro/C1-type_HTH"/>
</dbReference>
<dbReference type="CDD" id="cd00093">
    <property type="entry name" value="HTH_XRE"/>
    <property type="match status" value="1"/>
</dbReference>
<dbReference type="OrthoDB" id="3458445at2"/>
<dbReference type="SMART" id="SM00530">
    <property type="entry name" value="HTH_XRE"/>
    <property type="match status" value="1"/>
</dbReference>
<dbReference type="EMBL" id="FNPH01000006">
    <property type="protein sequence ID" value="SDZ17520.1"/>
    <property type="molecule type" value="Genomic_DNA"/>
</dbReference>
<keyword evidence="3" id="KW-1185">Reference proteome</keyword>
<dbReference type="STRING" id="405436.SAMN05444365_106159"/>
<dbReference type="AlphaFoldDB" id="A0A1H3QW04"/>
<evidence type="ECO:0000313" key="2">
    <source>
        <dbReference type="EMBL" id="SDZ17520.1"/>
    </source>
</evidence>
<dbReference type="InterPro" id="IPR010982">
    <property type="entry name" value="Lambda_DNA-bd_dom_sf"/>
</dbReference>
<dbReference type="Pfam" id="PF19054">
    <property type="entry name" value="DUF5753"/>
    <property type="match status" value="1"/>
</dbReference>
<dbReference type="RefSeq" id="WP_091558715.1">
    <property type="nucleotide sequence ID" value="NZ_FNPH01000006.1"/>
</dbReference>
<evidence type="ECO:0000313" key="3">
    <source>
        <dbReference type="Proteomes" id="UP000242415"/>
    </source>
</evidence>
<proteinExistence type="predicted"/>
<feature type="domain" description="HTH cro/C1-type" evidence="1">
    <location>
        <begin position="18"/>
        <end position="73"/>
    </location>
</feature>
<dbReference type="GO" id="GO:0003677">
    <property type="term" value="F:DNA binding"/>
    <property type="evidence" value="ECO:0007669"/>
    <property type="project" value="InterPro"/>
</dbReference>
<evidence type="ECO:0000259" key="1">
    <source>
        <dbReference type="SMART" id="SM00530"/>
    </source>
</evidence>
<protein>
    <submittedName>
        <fullName evidence="2">Helix-turn-helix domain-containing protein</fullName>
    </submittedName>
</protein>
<organism evidence="2 3">
    <name type="scientific">Micromonospora pattaloongensis</name>
    <dbReference type="NCBI Taxonomy" id="405436"/>
    <lineage>
        <taxon>Bacteria</taxon>
        <taxon>Bacillati</taxon>
        <taxon>Actinomycetota</taxon>
        <taxon>Actinomycetes</taxon>
        <taxon>Micromonosporales</taxon>
        <taxon>Micromonosporaceae</taxon>
        <taxon>Micromonospora</taxon>
    </lineage>
</organism>
<gene>
    <name evidence="2" type="ORF">SAMN05444365_106159</name>
</gene>
<accession>A0A1H3QW04</accession>
<sequence>MPHKPFIRTLRAQWLGQQLRELREQRGMTLKLVSEHLQRDMSALGRYERAEWPIRRGDVVALLDLYGFHEAGERDRLLRLAEEVWRTDRWDEDYGDVVDASFIDFPWLESKAEQVCSYHAMLVPGLFQLREYAELVIRCVEGPKATEEKVLRWVDLRMQRQHVLDDRSNTKVESIIDESALRRQVGSATVMRAQLDHIVQLMQHPNVQVRVLPSRVVLHPGVDGSFWLFKMPEPYPAVGYLENLAGQLYVESPKSKRFVDTYDRLREAALDPRESAKLIGTIAEELQ</sequence>